<dbReference type="EMBL" id="AP018586">
    <property type="protein sequence ID" value="BBD93081.1"/>
    <property type="molecule type" value="Genomic_DNA"/>
</dbReference>
<reference evidence="2 3" key="1">
    <citation type="submission" date="2018-05" db="EMBL/GenBank/DDBJ databases">
        <title>Complete genome sequencing of three human clinical isolates of Staphylococcus caprae reveals virulence factors similar to those of S. epidermidis and S. capitis.</title>
        <authorList>
            <person name="Watanabe S."/>
            <person name="Cui L."/>
        </authorList>
    </citation>
    <scope>NUCLEOTIDE SEQUENCE [LARGE SCALE GENOMIC DNA]</scope>
    <source>
        <strain evidence="2 3">JMUB590</strain>
    </source>
</reference>
<feature type="transmembrane region" description="Helical" evidence="1">
    <location>
        <begin position="83"/>
        <end position="105"/>
    </location>
</feature>
<keyword evidence="1" id="KW-0812">Transmembrane</keyword>
<keyword evidence="1" id="KW-1133">Transmembrane helix</keyword>
<proteinExistence type="predicted"/>
<evidence type="ECO:0000313" key="2">
    <source>
        <dbReference type="EMBL" id="BBD93081.1"/>
    </source>
</evidence>
<dbReference type="Proteomes" id="UP000274772">
    <property type="component" value="Chromosome"/>
</dbReference>
<feature type="transmembrane region" description="Helical" evidence="1">
    <location>
        <begin position="117"/>
        <end position="137"/>
    </location>
</feature>
<feature type="transmembrane region" description="Helical" evidence="1">
    <location>
        <begin position="42"/>
        <end position="62"/>
    </location>
</feature>
<organism evidence="2 3">
    <name type="scientific">Staphylococcus caprae</name>
    <dbReference type="NCBI Taxonomy" id="29380"/>
    <lineage>
        <taxon>Bacteria</taxon>
        <taxon>Bacillati</taxon>
        <taxon>Bacillota</taxon>
        <taxon>Bacilli</taxon>
        <taxon>Bacillales</taxon>
        <taxon>Staphylococcaceae</taxon>
        <taxon>Staphylococcus</taxon>
    </lineage>
</organism>
<keyword evidence="1" id="KW-0472">Membrane</keyword>
<name>A0ABM7FQX2_9STAP</name>
<sequence length="203" mass="24248">MNKYRIYKDAYLVPVSIINIVSFFIIITGFVVLEGINKATPYIYLSLIIILFIWILNIVFYFNDFYFEIRNANRESKILLKSYLFNNVIFGLSIPYLISMIYFTIVLFNDINIYNFWFKNTAVYIGFILILTTFIVYANKILNIAILTIFLILGVVYIMINCFTFPSLEQSKYFLWFQLIVLILNLFYILRVIFIYHYLSQSR</sequence>
<feature type="transmembrane region" description="Helical" evidence="1">
    <location>
        <begin position="144"/>
        <end position="168"/>
    </location>
</feature>
<feature type="transmembrane region" description="Helical" evidence="1">
    <location>
        <begin position="12"/>
        <end position="36"/>
    </location>
</feature>
<protein>
    <recommendedName>
        <fullName evidence="4">ABC transporter permease</fullName>
    </recommendedName>
</protein>
<dbReference type="RefSeq" id="WP_002441721.1">
    <property type="nucleotide sequence ID" value="NZ_AP018585.1"/>
</dbReference>
<accession>A0ABM7FQX2</accession>
<feature type="transmembrane region" description="Helical" evidence="1">
    <location>
        <begin position="174"/>
        <end position="199"/>
    </location>
</feature>
<evidence type="ECO:0000256" key="1">
    <source>
        <dbReference type="SAM" id="Phobius"/>
    </source>
</evidence>
<evidence type="ECO:0000313" key="3">
    <source>
        <dbReference type="Proteomes" id="UP000274772"/>
    </source>
</evidence>
<dbReference type="GeneID" id="58051764"/>
<evidence type="ECO:0008006" key="4">
    <source>
        <dbReference type="Google" id="ProtNLM"/>
    </source>
</evidence>
<gene>
    <name evidence="2" type="ORF">JMUB590_2026</name>
</gene>
<keyword evidence="3" id="KW-1185">Reference proteome</keyword>